<accession>A0A0E9S504</accession>
<evidence type="ECO:0000256" key="1">
    <source>
        <dbReference type="SAM" id="Phobius"/>
    </source>
</evidence>
<feature type="transmembrane region" description="Helical" evidence="1">
    <location>
        <begin position="21"/>
        <end position="41"/>
    </location>
</feature>
<reference evidence="2" key="1">
    <citation type="submission" date="2014-11" db="EMBL/GenBank/DDBJ databases">
        <authorList>
            <person name="Amaro Gonzalez C."/>
        </authorList>
    </citation>
    <scope>NUCLEOTIDE SEQUENCE</scope>
</reference>
<sequence length="44" mass="5208">MDLLKLHRHKLEDTGSFIEKYFRSVIPLLMATALLHLLLIYKLL</sequence>
<organism evidence="2">
    <name type="scientific">Anguilla anguilla</name>
    <name type="common">European freshwater eel</name>
    <name type="synonym">Muraena anguilla</name>
    <dbReference type="NCBI Taxonomy" id="7936"/>
    <lineage>
        <taxon>Eukaryota</taxon>
        <taxon>Metazoa</taxon>
        <taxon>Chordata</taxon>
        <taxon>Craniata</taxon>
        <taxon>Vertebrata</taxon>
        <taxon>Euteleostomi</taxon>
        <taxon>Actinopterygii</taxon>
        <taxon>Neopterygii</taxon>
        <taxon>Teleostei</taxon>
        <taxon>Anguilliformes</taxon>
        <taxon>Anguillidae</taxon>
        <taxon>Anguilla</taxon>
    </lineage>
</organism>
<evidence type="ECO:0000313" key="2">
    <source>
        <dbReference type="EMBL" id="JAH36514.1"/>
    </source>
</evidence>
<keyword evidence="1" id="KW-1133">Transmembrane helix</keyword>
<dbReference type="AlphaFoldDB" id="A0A0E9S504"/>
<dbReference type="EMBL" id="GBXM01072063">
    <property type="protein sequence ID" value="JAH36514.1"/>
    <property type="molecule type" value="Transcribed_RNA"/>
</dbReference>
<proteinExistence type="predicted"/>
<keyword evidence="1" id="KW-0812">Transmembrane</keyword>
<name>A0A0E9S504_ANGAN</name>
<protein>
    <submittedName>
        <fullName evidence="2">Uncharacterized protein</fullName>
    </submittedName>
</protein>
<reference evidence="2" key="2">
    <citation type="journal article" date="2015" name="Fish Shellfish Immunol.">
        <title>Early steps in the European eel (Anguilla anguilla)-Vibrio vulnificus interaction in the gills: Role of the RtxA13 toxin.</title>
        <authorList>
            <person name="Callol A."/>
            <person name="Pajuelo D."/>
            <person name="Ebbesson L."/>
            <person name="Teles M."/>
            <person name="MacKenzie S."/>
            <person name="Amaro C."/>
        </authorList>
    </citation>
    <scope>NUCLEOTIDE SEQUENCE</scope>
</reference>
<keyword evidence="1" id="KW-0472">Membrane</keyword>